<dbReference type="InterPro" id="IPR011008">
    <property type="entry name" value="Dimeric_a/b-barrel"/>
</dbReference>
<dbReference type="Proteomes" id="UP000019486">
    <property type="component" value="Unassembled WGS sequence"/>
</dbReference>
<keyword evidence="3" id="KW-1185">Reference proteome</keyword>
<feature type="domain" description="EthD" evidence="1">
    <location>
        <begin position="11"/>
        <end position="91"/>
    </location>
</feature>
<reference evidence="2 3" key="1">
    <citation type="submission" date="2013-08" db="EMBL/GenBank/DDBJ databases">
        <title>The genome sequence of Skermanella stibiiresistens.</title>
        <authorList>
            <person name="Zhu W."/>
            <person name="Wang G."/>
        </authorList>
    </citation>
    <scope>NUCLEOTIDE SEQUENCE [LARGE SCALE GENOMIC DNA]</scope>
    <source>
        <strain evidence="2 3">SB22</strain>
    </source>
</reference>
<evidence type="ECO:0000313" key="3">
    <source>
        <dbReference type="Proteomes" id="UP000019486"/>
    </source>
</evidence>
<sequence>MFTLALLLYRKPGTSIEQYQSYWHDTHGPIAAKIPGLRGYVQNHVQPDSEGKTAVDGIALLTFDSAEAMNAGLGSPEGKVALDDVANFADMDRLVSFPVEPRRIV</sequence>
<dbReference type="Pfam" id="PF07110">
    <property type="entry name" value="EthD"/>
    <property type="match status" value="1"/>
</dbReference>
<proteinExistence type="predicted"/>
<name>W9GUH2_9PROT</name>
<gene>
    <name evidence="2" type="ORF">N825_17720</name>
</gene>
<dbReference type="NCBIfam" id="TIGR02118">
    <property type="entry name" value="EthD family reductase"/>
    <property type="match status" value="1"/>
</dbReference>
<dbReference type="Gene3D" id="3.30.70.100">
    <property type="match status" value="1"/>
</dbReference>
<dbReference type="SUPFAM" id="SSF54909">
    <property type="entry name" value="Dimeric alpha+beta barrel"/>
    <property type="match status" value="1"/>
</dbReference>
<evidence type="ECO:0000259" key="1">
    <source>
        <dbReference type="Pfam" id="PF07110"/>
    </source>
</evidence>
<evidence type="ECO:0000313" key="2">
    <source>
        <dbReference type="EMBL" id="EWY37449.1"/>
    </source>
</evidence>
<dbReference type="STRING" id="1385369.N825_17720"/>
<dbReference type="GO" id="GO:0016491">
    <property type="term" value="F:oxidoreductase activity"/>
    <property type="evidence" value="ECO:0007669"/>
    <property type="project" value="InterPro"/>
</dbReference>
<organism evidence="2 3">
    <name type="scientific">Skermanella stibiiresistens SB22</name>
    <dbReference type="NCBI Taxonomy" id="1385369"/>
    <lineage>
        <taxon>Bacteria</taxon>
        <taxon>Pseudomonadati</taxon>
        <taxon>Pseudomonadota</taxon>
        <taxon>Alphaproteobacteria</taxon>
        <taxon>Rhodospirillales</taxon>
        <taxon>Azospirillaceae</taxon>
        <taxon>Skermanella</taxon>
    </lineage>
</organism>
<dbReference type="EMBL" id="AVFL01000026">
    <property type="protein sequence ID" value="EWY37449.1"/>
    <property type="molecule type" value="Genomic_DNA"/>
</dbReference>
<dbReference type="AlphaFoldDB" id="W9GUH2"/>
<comment type="caution">
    <text evidence="2">The sequence shown here is derived from an EMBL/GenBank/DDBJ whole genome shotgun (WGS) entry which is preliminary data.</text>
</comment>
<protein>
    <recommendedName>
        <fullName evidence="1">EthD domain-containing protein</fullName>
    </recommendedName>
</protein>
<dbReference type="InterPro" id="IPR009799">
    <property type="entry name" value="EthD_dom"/>
</dbReference>
<accession>W9GUH2</accession>